<evidence type="ECO:0000313" key="6">
    <source>
        <dbReference type="Proteomes" id="UP000193144"/>
    </source>
</evidence>
<evidence type="ECO:0000313" key="5">
    <source>
        <dbReference type="EMBL" id="ORY11351.1"/>
    </source>
</evidence>
<keyword evidence="6" id="KW-1185">Reference proteome</keyword>
<reference evidence="5 6" key="1">
    <citation type="submission" date="2016-07" db="EMBL/GenBank/DDBJ databases">
        <title>Pervasive Adenine N6-methylation of Active Genes in Fungi.</title>
        <authorList>
            <consortium name="DOE Joint Genome Institute"/>
            <person name="Mondo S.J."/>
            <person name="Dannebaum R.O."/>
            <person name="Kuo R.C."/>
            <person name="Labutti K."/>
            <person name="Haridas S."/>
            <person name="Kuo A."/>
            <person name="Salamov A."/>
            <person name="Ahrendt S.R."/>
            <person name="Lipzen A."/>
            <person name="Sullivan W."/>
            <person name="Andreopoulos W.B."/>
            <person name="Clum A."/>
            <person name="Lindquist E."/>
            <person name="Daum C."/>
            <person name="Ramamoorthy G.K."/>
            <person name="Gryganskyi A."/>
            <person name="Culley D."/>
            <person name="Magnuson J.K."/>
            <person name="James T.Y."/>
            <person name="O'Malley M.A."/>
            <person name="Stajich J.E."/>
            <person name="Spatafora J.W."/>
            <person name="Visel A."/>
            <person name="Grigoriev I.V."/>
        </authorList>
    </citation>
    <scope>NUCLEOTIDE SEQUENCE [LARGE SCALE GENOMIC DNA]</scope>
    <source>
        <strain evidence="5 6">CBS 115471</strain>
    </source>
</reference>
<dbReference type="GO" id="GO:0016787">
    <property type="term" value="F:hydrolase activity"/>
    <property type="evidence" value="ECO:0007669"/>
    <property type="project" value="UniProtKB-KW"/>
</dbReference>
<feature type="chain" id="PRO_5011815195" description="Carboxylic ester hydrolase" evidence="3">
    <location>
        <begin position="21"/>
        <end position="698"/>
    </location>
</feature>
<evidence type="ECO:0000256" key="1">
    <source>
        <dbReference type="ARBA" id="ARBA00005964"/>
    </source>
</evidence>
<sequence>MRFSQIAVAIAGILLPSVQGIPHISDLGAATILTDNDLLGNVTTRTGGAILLPPSSHILAEQRCAALGEKLFSPLAPIPIDFYSGLNASLPYAAHVNENNGSVLYWISTSNKSPTCYAISINGTITNGHACGDKRPALCTQSAPISSSAGTDASPKYQVTVASGSQNITGYRDFHAFRFQGIRFASQPKRFTFSTLYEGSGAVDATKYGPGCIQGPDPRWPLLSEDCLFLNIWTPYLSSSSIESGKRGKLKAVMFWIYGGGFIGGTGTDPEKDCVNVASRGDVVVVSFNYRVGNLGFLPFNDGLHNGNYGISDMLTALQWVRKHIADFGGDPNRITIWGESAGASGVAAMLEVPQAEGLIAGGIIQSMPAEFGSLAGLSRWDEPGDVYRDQTKKVLKESGCEGVADEIECLSRYDAVKWFDSGRTNPGYPTRDGVLLSYRRLPLSGPNAKPHNLPILIGSTRDEYSYLSPPGTNFSDNMVQASAVLNKSIVFLANSSYYAPDLSPSWSSLTTSQKENAVLNATGRVVTDGLFRCPAVAFANSAAKNHVFNPVYLFMFNRTYQPTRWMNRDRVICGRDVNTPDTTEYYKCHGGDVPYTFGNILYQGFRERDGLDSPFARLIVDYWTGFARTGLMAPDTAFLKARSFFESEKKMKEAGAWPGDGQSVMRLQWTGLGVVPVGEEQAGCKLLGLPKDMYETV</sequence>
<dbReference type="STRING" id="1231657.A0A1Y1ZM71"/>
<dbReference type="SUPFAM" id="SSF53474">
    <property type="entry name" value="alpha/beta-Hydrolases"/>
    <property type="match status" value="1"/>
</dbReference>
<dbReference type="InterPro" id="IPR029058">
    <property type="entry name" value="AB_hydrolase_fold"/>
</dbReference>
<dbReference type="Gene3D" id="3.40.50.1820">
    <property type="entry name" value="alpha/beta hydrolase"/>
    <property type="match status" value="1"/>
</dbReference>
<dbReference type="InterPro" id="IPR050309">
    <property type="entry name" value="Type-B_Carboxylest/Lipase"/>
</dbReference>
<dbReference type="OrthoDB" id="408631at2759"/>
<accession>A0A1Y1ZM71</accession>
<gene>
    <name evidence="5" type="ORF">BCR34DRAFT_538436</name>
</gene>
<protein>
    <recommendedName>
        <fullName evidence="3">Carboxylic ester hydrolase</fullName>
        <ecNumber evidence="3">3.1.1.-</ecNumber>
    </recommendedName>
</protein>
<dbReference type="AlphaFoldDB" id="A0A1Y1ZM71"/>
<keyword evidence="2 3" id="KW-0378">Hydrolase</keyword>
<name>A0A1Y1ZM71_9PLEO</name>
<comment type="similarity">
    <text evidence="1 3">Belongs to the type-B carboxylesterase/lipase family.</text>
</comment>
<dbReference type="InterPro" id="IPR019819">
    <property type="entry name" value="Carboxylesterase_B_CS"/>
</dbReference>
<dbReference type="Proteomes" id="UP000193144">
    <property type="component" value="Unassembled WGS sequence"/>
</dbReference>
<dbReference type="Pfam" id="PF00135">
    <property type="entry name" value="COesterase"/>
    <property type="match status" value="1"/>
</dbReference>
<dbReference type="EMBL" id="MCFA01000062">
    <property type="protein sequence ID" value="ORY11351.1"/>
    <property type="molecule type" value="Genomic_DNA"/>
</dbReference>
<proteinExistence type="inferred from homology"/>
<evidence type="ECO:0000256" key="2">
    <source>
        <dbReference type="ARBA" id="ARBA00022801"/>
    </source>
</evidence>
<dbReference type="PROSITE" id="PS00122">
    <property type="entry name" value="CARBOXYLESTERASE_B_1"/>
    <property type="match status" value="1"/>
</dbReference>
<keyword evidence="3" id="KW-0732">Signal</keyword>
<dbReference type="EC" id="3.1.1.-" evidence="3"/>
<organism evidence="5 6">
    <name type="scientific">Clohesyomyces aquaticus</name>
    <dbReference type="NCBI Taxonomy" id="1231657"/>
    <lineage>
        <taxon>Eukaryota</taxon>
        <taxon>Fungi</taxon>
        <taxon>Dikarya</taxon>
        <taxon>Ascomycota</taxon>
        <taxon>Pezizomycotina</taxon>
        <taxon>Dothideomycetes</taxon>
        <taxon>Pleosporomycetidae</taxon>
        <taxon>Pleosporales</taxon>
        <taxon>Lindgomycetaceae</taxon>
        <taxon>Clohesyomyces</taxon>
    </lineage>
</organism>
<dbReference type="InterPro" id="IPR019826">
    <property type="entry name" value="Carboxylesterase_B_AS"/>
</dbReference>
<evidence type="ECO:0000259" key="4">
    <source>
        <dbReference type="Pfam" id="PF00135"/>
    </source>
</evidence>
<comment type="caution">
    <text evidence="5">The sequence shown here is derived from an EMBL/GenBank/DDBJ whole genome shotgun (WGS) entry which is preliminary data.</text>
</comment>
<evidence type="ECO:0000256" key="3">
    <source>
        <dbReference type="RuleBase" id="RU361235"/>
    </source>
</evidence>
<dbReference type="PROSITE" id="PS00941">
    <property type="entry name" value="CARBOXYLESTERASE_B_2"/>
    <property type="match status" value="1"/>
</dbReference>
<dbReference type="InterPro" id="IPR002018">
    <property type="entry name" value="CarbesteraseB"/>
</dbReference>
<dbReference type="PANTHER" id="PTHR11559">
    <property type="entry name" value="CARBOXYLESTERASE"/>
    <property type="match status" value="1"/>
</dbReference>
<feature type="domain" description="Carboxylesterase type B" evidence="4">
    <location>
        <begin position="164"/>
        <end position="632"/>
    </location>
</feature>
<feature type="signal peptide" evidence="3">
    <location>
        <begin position="1"/>
        <end position="20"/>
    </location>
</feature>